<dbReference type="AlphaFoldDB" id="A0A2U2PI15"/>
<evidence type="ECO:0000259" key="1">
    <source>
        <dbReference type="Pfam" id="PF13439"/>
    </source>
</evidence>
<dbReference type="Pfam" id="PF13692">
    <property type="entry name" value="Glyco_trans_1_4"/>
    <property type="match status" value="1"/>
</dbReference>
<feature type="domain" description="Glycosyltransferase subfamily 4-like N-terminal" evidence="1">
    <location>
        <begin position="66"/>
        <end position="207"/>
    </location>
</feature>
<sequence>MKQEVCYFLYNERPSSGLINSQVLSLLKEIKSSSLDLNITVVAFWQFWIYFKYRAELAEMTSKLRGMGVRVKSFPFAIPERFFFSNRFPLMLARVLVSLFVLVSFKKYDVIHSRGYFSSLITSDLKKWLGFPKILFDGRSLYPLEHITIGTWKETDPIFKYWKDLEKRIIENSTYSIGVSRPLVDELKRISPKAKVCYIPCCVDTQRLYYSEEQRNLIRDKMDWKDKHVIVYLGSLNIDFWNDINIYGSYFKRIAEIDQSAFFLIVTNSDTEVLKVVLRSSLPVNSFKIISSKYDDLYKWLSASDAGIQVMKPIADGFSRLGVKVAEYLACGLPIIVNSNVGGAAAILKEHDTGVELNIEDPELFKSKYMTFIGRFDDMRQKCMTLAEKEFSIRVVSDRYKKIYRNG</sequence>
<dbReference type="InterPro" id="IPR028098">
    <property type="entry name" value="Glyco_trans_4-like_N"/>
</dbReference>
<keyword evidence="3" id="KW-1185">Reference proteome</keyword>
<evidence type="ECO:0000313" key="2">
    <source>
        <dbReference type="EMBL" id="PWG81031.1"/>
    </source>
</evidence>
<reference evidence="2 3" key="1">
    <citation type="submission" date="2018-04" db="EMBL/GenBank/DDBJ databases">
        <title>Pedobacter chongqingensis sp. nov., isolated from a rottenly hemp rope.</title>
        <authorList>
            <person name="Cai Y."/>
        </authorList>
    </citation>
    <scope>NUCLEOTIDE SEQUENCE [LARGE SCALE GENOMIC DNA]</scope>
    <source>
        <strain evidence="2 3">FJ4-8</strain>
    </source>
</reference>
<organism evidence="2 3">
    <name type="scientific">Pararcticibacter amylolyticus</name>
    <dbReference type="NCBI Taxonomy" id="2173175"/>
    <lineage>
        <taxon>Bacteria</taxon>
        <taxon>Pseudomonadati</taxon>
        <taxon>Bacteroidota</taxon>
        <taxon>Sphingobacteriia</taxon>
        <taxon>Sphingobacteriales</taxon>
        <taxon>Sphingobacteriaceae</taxon>
        <taxon>Pararcticibacter</taxon>
    </lineage>
</organism>
<dbReference type="Proteomes" id="UP000245647">
    <property type="component" value="Unassembled WGS sequence"/>
</dbReference>
<dbReference type="Gene3D" id="3.40.50.2000">
    <property type="entry name" value="Glycogen Phosphorylase B"/>
    <property type="match status" value="2"/>
</dbReference>
<gene>
    <name evidence="2" type="ORF">DDR33_08875</name>
</gene>
<protein>
    <recommendedName>
        <fullName evidence="1">Glycosyltransferase subfamily 4-like N-terminal domain-containing protein</fullName>
    </recommendedName>
</protein>
<evidence type="ECO:0000313" key="3">
    <source>
        <dbReference type="Proteomes" id="UP000245647"/>
    </source>
</evidence>
<dbReference type="GO" id="GO:0016757">
    <property type="term" value="F:glycosyltransferase activity"/>
    <property type="evidence" value="ECO:0007669"/>
    <property type="project" value="UniProtKB-ARBA"/>
</dbReference>
<dbReference type="EMBL" id="QEAS01000006">
    <property type="protein sequence ID" value="PWG81031.1"/>
    <property type="molecule type" value="Genomic_DNA"/>
</dbReference>
<dbReference type="PANTHER" id="PTHR12526">
    <property type="entry name" value="GLYCOSYLTRANSFERASE"/>
    <property type="match status" value="1"/>
</dbReference>
<comment type="caution">
    <text evidence="2">The sequence shown here is derived from an EMBL/GenBank/DDBJ whole genome shotgun (WGS) entry which is preliminary data.</text>
</comment>
<name>A0A2U2PI15_9SPHI</name>
<dbReference type="Pfam" id="PF13439">
    <property type="entry name" value="Glyco_transf_4"/>
    <property type="match status" value="1"/>
</dbReference>
<dbReference type="RefSeq" id="WP_109415415.1">
    <property type="nucleotide sequence ID" value="NZ_QEAS01000006.1"/>
</dbReference>
<proteinExistence type="predicted"/>
<accession>A0A2U2PI15</accession>
<dbReference type="SUPFAM" id="SSF53756">
    <property type="entry name" value="UDP-Glycosyltransferase/glycogen phosphorylase"/>
    <property type="match status" value="1"/>
</dbReference>
<dbReference type="OrthoDB" id="846071at2"/>